<evidence type="ECO:0000256" key="5">
    <source>
        <dbReference type="HAMAP-Rule" id="MF_00527"/>
    </source>
</evidence>
<dbReference type="CDD" id="cd00540">
    <property type="entry name" value="AAG"/>
    <property type="match status" value="1"/>
</dbReference>
<dbReference type="Gene3D" id="3.10.300.10">
    <property type="entry name" value="Methylpurine-DNA glycosylase (MPG)"/>
    <property type="match status" value="1"/>
</dbReference>
<comment type="similarity">
    <text evidence="1 5">Belongs to the DNA glycosylase MPG family.</text>
</comment>
<dbReference type="PANTHER" id="PTHR10429">
    <property type="entry name" value="DNA-3-METHYLADENINE GLYCOSYLASE"/>
    <property type="match status" value="1"/>
</dbReference>
<evidence type="ECO:0000256" key="2">
    <source>
        <dbReference type="ARBA" id="ARBA00022763"/>
    </source>
</evidence>
<dbReference type="InterPro" id="IPR003180">
    <property type="entry name" value="MPG"/>
</dbReference>
<evidence type="ECO:0000313" key="7">
    <source>
        <dbReference type="Proteomes" id="UP000494255"/>
    </source>
</evidence>
<dbReference type="NCBIfam" id="TIGR00567">
    <property type="entry name" value="3mg"/>
    <property type="match status" value="1"/>
</dbReference>
<protein>
    <recommendedName>
        <fullName evidence="5">Putative 3-methyladenine DNA glycosylase</fullName>
        <ecNumber evidence="5">3.2.2.-</ecNumber>
    </recommendedName>
</protein>
<dbReference type="HAMAP" id="MF_00527">
    <property type="entry name" value="3MGH"/>
    <property type="match status" value="1"/>
</dbReference>
<sequence>MRFWYNEWADEGRPMALYRLMQRGWRARWRVRCASIEPSALRLKTRPDCMPNQPLPILPLLRDDLPLDTVALARFMIGKYLVHELPEGRMSGRIVETEAYPLGDSTSHAFAGRRPYNGSMFLAPGHAYIRLTYGLSYMLNMSAEAEEVGAGILIRAIEPLEGLPLMEARRPGVPLRDLARGPGRLTMALGIDQSFDGRDLCSGHGLWIGVIETGDVPIGVTTRIGLSREMHRPLRFFEPGSAFVSGPRKLLLPPHADALANTQN</sequence>
<dbReference type="EC" id="3.2.2.-" evidence="5"/>
<dbReference type="PANTHER" id="PTHR10429:SF0">
    <property type="entry name" value="DNA-3-METHYLADENINE GLYCOSYLASE"/>
    <property type="match status" value="1"/>
</dbReference>
<dbReference type="InterPro" id="IPR011034">
    <property type="entry name" value="Formyl_transferase-like_C_sf"/>
</dbReference>
<dbReference type="SUPFAM" id="SSF50486">
    <property type="entry name" value="FMT C-terminal domain-like"/>
    <property type="match status" value="1"/>
</dbReference>
<dbReference type="InterPro" id="IPR036995">
    <property type="entry name" value="MPG_sf"/>
</dbReference>
<name>A0A6J5BEL5_9BURK</name>
<keyword evidence="4 5" id="KW-0234">DNA repair</keyword>
<dbReference type="AlphaFoldDB" id="A0A6J5BEL5"/>
<gene>
    <name evidence="6" type="ORF">LMG24238_03673</name>
</gene>
<dbReference type="EMBL" id="CADIKC010000004">
    <property type="protein sequence ID" value="CAB3701638.1"/>
    <property type="molecule type" value="Genomic_DNA"/>
</dbReference>
<dbReference type="GO" id="GO:0006284">
    <property type="term" value="P:base-excision repair"/>
    <property type="evidence" value="ECO:0007669"/>
    <property type="project" value="InterPro"/>
</dbReference>
<keyword evidence="2 5" id="KW-0227">DNA damage</keyword>
<dbReference type="Pfam" id="PF02245">
    <property type="entry name" value="Pur_DNA_glyco"/>
    <property type="match status" value="1"/>
</dbReference>
<accession>A0A6J5BEL5</accession>
<keyword evidence="7" id="KW-1185">Reference proteome</keyword>
<keyword evidence="3 5" id="KW-0378">Hydrolase</keyword>
<dbReference type="Proteomes" id="UP000494255">
    <property type="component" value="Unassembled WGS sequence"/>
</dbReference>
<dbReference type="GO" id="GO:0003905">
    <property type="term" value="F:alkylbase DNA N-glycosylase activity"/>
    <property type="evidence" value="ECO:0007669"/>
    <property type="project" value="InterPro"/>
</dbReference>
<reference evidence="6 7" key="1">
    <citation type="submission" date="2020-04" db="EMBL/GenBank/DDBJ databases">
        <authorList>
            <person name="De Canck E."/>
        </authorList>
    </citation>
    <scope>NUCLEOTIDE SEQUENCE [LARGE SCALE GENOMIC DNA]</scope>
    <source>
        <strain evidence="6 7">LMG 24238</strain>
    </source>
</reference>
<evidence type="ECO:0000256" key="4">
    <source>
        <dbReference type="ARBA" id="ARBA00023204"/>
    </source>
</evidence>
<evidence type="ECO:0000256" key="1">
    <source>
        <dbReference type="ARBA" id="ARBA00009232"/>
    </source>
</evidence>
<keyword evidence="6" id="KW-0326">Glycosidase</keyword>
<evidence type="ECO:0000256" key="3">
    <source>
        <dbReference type="ARBA" id="ARBA00022801"/>
    </source>
</evidence>
<evidence type="ECO:0000313" key="6">
    <source>
        <dbReference type="EMBL" id="CAB3701638.1"/>
    </source>
</evidence>
<proteinExistence type="inferred from homology"/>
<dbReference type="GO" id="GO:0003677">
    <property type="term" value="F:DNA binding"/>
    <property type="evidence" value="ECO:0007669"/>
    <property type="project" value="InterPro"/>
</dbReference>
<organism evidence="6 7">
    <name type="scientific">Paraburkholderia sediminicola</name>
    <dbReference type="NCBI Taxonomy" id="458836"/>
    <lineage>
        <taxon>Bacteria</taxon>
        <taxon>Pseudomonadati</taxon>
        <taxon>Pseudomonadota</taxon>
        <taxon>Betaproteobacteria</taxon>
        <taxon>Burkholderiales</taxon>
        <taxon>Burkholderiaceae</taxon>
        <taxon>Paraburkholderia</taxon>
    </lineage>
</organism>